<feature type="site" description="Histone H3K4me3 binding" evidence="7">
    <location>
        <position position="346"/>
    </location>
</feature>
<dbReference type="Gene3D" id="6.10.140.1740">
    <property type="match status" value="1"/>
</dbReference>
<feature type="region of interest" description="Disordered" evidence="9">
    <location>
        <begin position="113"/>
        <end position="172"/>
    </location>
</feature>
<comment type="caution">
    <text evidence="12">The sequence shown here is derived from an EMBL/GenBank/DDBJ whole genome shotgun (WGS) entry which is preliminary data.</text>
</comment>
<dbReference type="OrthoDB" id="5411773at2759"/>
<dbReference type="GO" id="GO:0005634">
    <property type="term" value="C:nucleus"/>
    <property type="evidence" value="ECO:0007669"/>
    <property type="project" value="UniProtKB-SubCell"/>
</dbReference>
<dbReference type="SUPFAM" id="SSF57903">
    <property type="entry name" value="FYVE/PHD zinc finger"/>
    <property type="match status" value="1"/>
</dbReference>
<dbReference type="PANTHER" id="PTHR10333">
    <property type="entry name" value="INHIBITOR OF GROWTH PROTEIN"/>
    <property type="match status" value="1"/>
</dbReference>
<feature type="compositionally biased region" description="Basic residues" evidence="9">
    <location>
        <begin position="259"/>
        <end position="269"/>
    </location>
</feature>
<dbReference type="GO" id="GO:0006355">
    <property type="term" value="P:regulation of DNA-templated transcription"/>
    <property type="evidence" value="ECO:0007669"/>
    <property type="project" value="TreeGrafter"/>
</dbReference>
<keyword evidence="4" id="KW-0863">Zinc-finger</keyword>
<feature type="binding site" evidence="8">
    <location>
        <position position="351"/>
    </location>
    <ligand>
        <name>Zn(2+)</name>
        <dbReference type="ChEBI" id="CHEBI:29105"/>
        <label>1</label>
    </ligand>
</feature>
<dbReference type="SMART" id="SM00249">
    <property type="entry name" value="PHD"/>
    <property type="match status" value="1"/>
</dbReference>
<dbReference type="InterPro" id="IPR019786">
    <property type="entry name" value="Zinc_finger_PHD-type_CS"/>
</dbReference>
<keyword evidence="5 8" id="KW-0862">Zinc</keyword>
<evidence type="ECO:0000256" key="8">
    <source>
        <dbReference type="PIRSR" id="PIRSR628651-51"/>
    </source>
</evidence>
<comment type="subcellular location">
    <subcellularLocation>
        <location evidence="1">Nucleus</location>
    </subcellularLocation>
</comment>
<dbReference type="Proteomes" id="UP000886523">
    <property type="component" value="Unassembled WGS sequence"/>
</dbReference>
<feature type="compositionally biased region" description="Basic residues" evidence="9">
    <location>
        <begin position="1"/>
        <end position="12"/>
    </location>
</feature>
<evidence type="ECO:0000313" key="12">
    <source>
        <dbReference type="EMBL" id="KAF9516396.1"/>
    </source>
</evidence>
<feature type="site" description="Histone H3K4me3 binding" evidence="7">
    <location>
        <position position="334"/>
    </location>
</feature>
<feature type="binding site" evidence="8">
    <location>
        <position position="348"/>
    </location>
    <ligand>
        <name>Zn(2+)</name>
        <dbReference type="ChEBI" id="CHEBI:29105"/>
        <label>1</label>
    </ligand>
</feature>
<evidence type="ECO:0000256" key="2">
    <source>
        <dbReference type="ARBA" id="ARBA00010210"/>
    </source>
</evidence>
<evidence type="ECO:0008006" key="14">
    <source>
        <dbReference type="Google" id="ProtNLM"/>
    </source>
</evidence>
<proteinExistence type="inferred from homology"/>
<gene>
    <name evidence="12" type="ORF">BS47DRAFT_1315485</name>
</gene>
<dbReference type="GO" id="GO:0006325">
    <property type="term" value="P:chromatin organization"/>
    <property type="evidence" value="ECO:0007669"/>
    <property type="project" value="UniProtKB-KW"/>
</dbReference>
<dbReference type="AlphaFoldDB" id="A0A9P6DVG7"/>
<dbReference type="InterPro" id="IPR013083">
    <property type="entry name" value="Znf_RING/FYVE/PHD"/>
</dbReference>
<evidence type="ECO:0000256" key="7">
    <source>
        <dbReference type="PIRSR" id="PIRSR628651-50"/>
    </source>
</evidence>
<comment type="similarity">
    <text evidence="2">Belongs to the ING family.</text>
</comment>
<feature type="binding site" evidence="8">
    <location>
        <position position="326"/>
    </location>
    <ligand>
        <name>Zn(2+)</name>
        <dbReference type="ChEBI" id="CHEBI:29105"/>
        <label>1</label>
    </ligand>
</feature>
<feature type="site" description="Histone H3K4me3 binding" evidence="7">
    <location>
        <position position="338"/>
    </location>
</feature>
<dbReference type="InterPro" id="IPR028651">
    <property type="entry name" value="ING_fam"/>
</dbReference>
<feature type="site" description="Histone H3K4me3 binding" evidence="7">
    <location>
        <position position="323"/>
    </location>
</feature>
<evidence type="ECO:0000259" key="11">
    <source>
        <dbReference type="SMART" id="SM01408"/>
    </source>
</evidence>
<feature type="domain" description="Zinc finger PHD-type" evidence="10">
    <location>
        <begin position="323"/>
        <end position="368"/>
    </location>
</feature>
<dbReference type="Pfam" id="PF12998">
    <property type="entry name" value="ING"/>
    <property type="match status" value="2"/>
</dbReference>
<feature type="binding site" evidence="8">
    <location>
        <position position="364"/>
    </location>
    <ligand>
        <name>Zn(2+)</name>
        <dbReference type="ChEBI" id="CHEBI:29105"/>
        <label>2</label>
    </ligand>
</feature>
<sequence length="380" mass="41812">MAAGRKRRKTHHIPQASEDEAGQESESVIVKSPDGGDDKANNEGEEEVPEDEREQWEAFREEQFEVIEQLPLSLHRMFALLRELDDKYQSYTKELEATIRDYVAYREVLAGSGSQVPASNGEVTDGVDVQRVTSEKPSETSDSATALDHPPAHPGLQNHDNGPSPSSGKSRTREMLDRIAWLNAESVRAAEEKLALATTAYNSVDRHVRSLDSVITSEEAALVLGLRPGTRSVFPSANGVANGGSALTATNRGEGGSTTRKKRGGRFGRRAPGVKNAQTFQLEQQIAQSQNQGEPPTGDVSQLDGDILPVVPNMTVDPNEPRYCYCNQVSYGVMVGCDNEECTREWFHYGCAGLTEAPKHRWFCRDCEVLLGKPSRKRKT</sequence>
<feature type="domain" description="Inhibitor of growth protein N-terminal histone-binding" evidence="11">
    <location>
        <begin position="59"/>
        <end position="218"/>
    </location>
</feature>
<keyword evidence="13" id="KW-1185">Reference proteome</keyword>
<organism evidence="12 13">
    <name type="scientific">Hydnum rufescens UP504</name>
    <dbReference type="NCBI Taxonomy" id="1448309"/>
    <lineage>
        <taxon>Eukaryota</taxon>
        <taxon>Fungi</taxon>
        <taxon>Dikarya</taxon>
        <taxon>Basidiomycota</taxon>
        <taxon>Agaricomycotina</taxon>
        <taxon>Agaricomycetes</taxon>
        <taxon>Cantharellales</taxon>
        <taxon>Hydnaceae</taxon>
        <taxon>Hydnum</taxon>
    </lineage>
</organism>
<dbReference type="InterPro" id="IPR011011">
    <property type="entry name" value="Znf_FYVE_PHD"/>
</dbReference>
<dbReference type="CDD" id="cd15587">
    <property type="entry name" value="PHD_Yng1p_like"/>
    <property type="match status" value="1"/>
</dbReference>
<feature type="compositionally biased region" description="Polar residues" evidence="9">
    <location>
        <begin position="113"/>
        <end position="122"/>
    </location>
</feature>
<accession>A0A9P6DVG7</accession>
<evidence type="ECO:0000256" key="4">
    <source>
        <dbReference type="ARBA" id="ARBA00022771"/>
    </source>
</evidence>
<evidence type="ECO:0000256" key="9">
    <source>
        <dbReference type="SAM" id="MobiDB-lite"/>
    </source>
</evidence>
<dbReference type="InterPro" id="IPR024610">
    <property type="entry name" value="ING_N_histone-binding"/>
</dbReference>
<keyword evidence="3 8" id="KW-0479">Metal-binding</keyword>
<evidence type="ECO:0000256" key="6">
    <source>
        <dbReference type="ARBA" id="ARBA00023242"/>
    </source>
</evidence>
<evidence type="ECO:0000256" key="5">
    <source>
        <dbReference type="ARBA" id="ARBA00022833"/>
    </source>
</evidence>
<evidence type="ECO:0000256" key="3">
    <source>
        <dbReference type="ARBA" id="ARBA00022723"/>
    </source>
</evidence>
<keyword evidence="6" id="KW-0539">Nucleus</keyword>
<feature type="binding site" evidence="8">
    <location>
        <position position="324"/>
    </location>
    <ligand>
        <name>Zn(2+)</name>
        <dbReference type="ChEBI" id="CHEBI:29105"/>
        <label>1</label>
    </ligand>
</feature>
<dbReference type="GO" id="GO:0000785">
    <property type="term" value="C:chromatin"/>
    <property type="evidence" value="ECO:0007669"/>
    <property type="project" value="UniProtKB-ARBA"/>
</dbReference>
<feature type="binding site" evidence="8">
    <location>
        <position position="337"/>
    </location>
    <ligand>
        <name>Zn(2+)</name>
        <dbReference type="ChEBI" id="CHEBI:29105"/>
        <label>2</label>
    </ligand>
</feature>
<evidence type="ECO:0000256" key="1">
    <source>
        <dbReference type="ARBA" id="ARBA00004123"/>
    </source>
</evidence>
<dbReference type="GO" id="GO:0008270">
    <property type="term" value="F:zinc ion binding"/>
    <property type="evidence" value="ECO:0007669"/>
    <property type="project" value="UniProtKB-KW"/>
</dbReference>
<feature type="binding site" evidence="8">
    <location>
        <position position="367"/>
    </location>
    <ligand>
        <name>Zn(2+)</name>
        <dbReference type="ChEBI" id="CHEBI:29105"/>
        <label>2</label>
    </ligand>
</feature>
<feature type="compositionally biased region" description="Polar residues" evidence="9">
    <location>
        <begin position="158"/>
        <end position="169"/>
    </location>
</feature>
<protein>
    <recommendedName>
        <fullName evidence="14">Chromatin modification-related protein</fullName>
    </recommendedName>
</protein>
<evidence type="ECO:0000259" key="10">
    <source>
        <dbReference type="SMART" id="SM00249"/>
    </source>
</evidence>
<dbReference type="InterPro" id="IPR001965">
    <property type="entry name" value="Znf_PHD"/>
</dbReference>
<dbReference type="CDD" id="cd16859">
    <property type="entry name" value="ING_ING4_5"/>
    <property type="match status" value="1"/>
</dbReference>
<feature type="region of interest" description="Disordered" evidence="9">
    <location>
        <begin position="1"/>
        <end position="56"/>
    </location>
</feature>
<dbReference type="Gene3D" id="3.30.40.10">
    <property type="entry name" value="Zinc/RING finger domain, C3HC4 (zinc finger)"/>
    <property type="match status" value="1"/>
</dbReference>
<feature type="region of interest" description="Disordered" evidence="9">
    <location>
        <begin position="244"/>
        <end position="270"/>
    </location>
</feature>
<name>A0A9P6DVG7_9AGAM</name>
<reference evidence="12" key="1">
    <citation type="journal article" date="2020" name="Nat. Commun.">
        <title>Large-scale genome sequencing of mycorrhizal fungi provides insights into the early evolution of symbiotic traits.</title>
        <authorList>
            <person name="Miyauchi S."/>
            <person name="Kiss E."/>
            <person name="Kuo A."/>
            <person name="Drula E."/>
            <person name="Kohler A."/>
            <person name="Sanchez-Garcia M."/>
            <person name="Morin E."/>
            <person name="Andreopoulos B."/>
            <person name="Barry K.W."/>
            <person name="Bonito G."/>
            <person name="Buee M."/>
            <person name="Carver A."/>
            <person name="Chen C."/>
            <person name="Cichocki N."/>
            <person name="Clum A."/>
            <person name="Culley D."/>
            <person name="Crous P.W."/>
            <person name="Fauchery L."/>
            <person name="Girlanda M."/>
            <person name="Hayes R.D."/>
            <person name="Keri Z."/>
            <person name="LaButti K."/>
            <person name="Lipzen A."/>
            <person name="Lombard V."/>
            <person name="Magnuson J."/>
            <person name="Maillard F."/>
            <person name="Murat C."/>
            <person name="Nolan M."/>
            <person name="Ohm R.A."/>
            <person name="Pangilinan J."/>
            <person name="Pereira M.F."/>
            <person name="Perotto S."/>
            <person name="Peter M."/>
            <person name="Pfister S."/>
            <person name="Riley R."/>
            <person name="Sitrit Y."/>
            <person name="Stielow J.B."/>
            <person name="Szollosi G."/>
            <person name="Zifcakova L."/>
            <person name="Stursova M."/>
            <person name="Spatafora J.W."/>
            <person name="Tedersoo L."/>
            <person name="Vaario L.M."/>
            <person name="Yamada A."/>
            <person name="Yan M."/>
            <person name="Wang P."/>
            <person name="Xu J."/>
            <person name="Bruns T."/>
            <person name="Baldrian P."/>
            <person name="Vilgalys R."/>
            <person name="Dunand C."/>
            <person name="Henrissat B."/>
            <person name="Grigoriev I.V."/>
            <person name="Hibbett D."/>
            <person name="Nagy L.G."/>
            <person name="Martin F.M."/>
        </authorList>
    </citation>
    <scope>NUCLEOTIDE SEQUENCE</scope>
    <source>
        <strain evidence="12">UP504</strain>
    </source>
</reference>
<feature type="binding site" evidence="8">
    <location>
        <position position="342"/>
    </location>
    <ligand>
        <name>Zn(2+)</name>
        <dbReference type="ChEBI" id="CHEBI:29105"/>
        <label>2</label>
    </ligand>
</feature>
<dbReference type="PROSITE" id="PS01359">
    <property type="entry name" value="ZF_PHD_1"/>
    <property type="match status" value="1"/>
</dbReference>
<dbReference type="SMART" id="SM01408">
    <property type="entry name" value="ING"/>
    <property type="match status" value="1"/>
</dbReference>
<evidence type="ECO:0000313" key="13">
    <source>
        <dbReference type="Proteomes" id="UP000886523"/>
    </source>
</evidence>
<dbReference type="EMBL" id="MU128940">
    <property type="protein sequence ID" value="KAF9516396.1"/>
    <property type="molecule type" value="Genomic_DNA"/>
</dbReference>
<feature type="compositionally biased region" description="Acidic residues" evidence="9">
    <location>
        <begin position="43"/>
        <end position="54"/>
    </location>
</feature>